<comment type="caution">
    <text evidence="2">The sequence shown here is derived from an EMBL/GenBank/DDBJ whole genome shotgun (WGS) entry which is preliminary data.</text>
</comment>
<keyword evidence="3" id="KW-1185">Reference proteome</keyword>
<evidence type="ECO:0000256" key="1">
    <source>
        <dbReference type="SAM" id="MobiDB-lite"/>
    </source>
</evidence>
<evidence type="ECO:0000313" key="3">
    <source>
        <dbReference type="Proteomes" id="UP000770661"/>
    </source>
</evidence>
<accession>A0A8J4XW50</accession>
<dbReference type="AlphaFoldDB" id="A0A8J4XW50"/>
<gene>
    <name evidence="2" type="primary">Plcl1</name>
    <name evidence="2" type="ORF">GWK47_023605</name>
</gene>
<protein>
    <submittedName>
        <fullName evidence="2">Inactive phospholipase C-like protein 1</fullName>
    </submittedName>
</protein>
<evidence type="ECO:0000313" key="2">
    <source>
        <dbReference type="EMBL" id="KAG0710030.1"/>
    </source>
</evidence>
<sequence length="71" mass="8261">MARMGKKLAREDQDEGEVSEEDEGGETKRNTNPKKIKLCRELSSLISIHRTRFTDLNTARNKRKYLQIRGL</sequence>
<reference evidence="2" key="1">
    <citation type="submission" date="2020-07" db="EMBL/GenBank/DDBJ databases">
        <title>The High-quality genome of the commercially important snow crab, Chionoecetes opilio.</title>
        <authorList>
            <person name="Jeong J.-H."/>
            <person name="Ryu S."/>
        </authorList>
    </citation>
    <scope>NUCLEOTIDE SEQUENCE</scope>
    <source>
        <strain evidence="2">MADBK_172401_WGS</strain>
        <tissue evidence="2">Digestive gland</tissue>
    </source>
</reference>
<name>A0A8J4XW50_CHIOP</name>
<feature type="region of interest" description="Disordered" evidence="1">
    <location>
        <begin position="1"/>
        <end position="35"/>
    </location>
</feature>
<proteinExistence type="predicted"/>
<dbReference type="Proteomes" id="UP000770661">
    <property type="component" value="Unassembled WGS sequence"/>
</dbReference>
<organism evidence="2 3">
    <name type="scientific">Chionoecetes opilio</name>
    <name type="common">Atlantic snow crab</name>
    <name type="synonym">Cancer opilio</name>
    <dbReference type="NCBI Taxonomy" id="41210"/>
    <lineage>
        <taxon>Eukaryota</taxon>
        <taxon>Metazoa</taxon>
        <taxon>Ecdysozoa</taxon>
        <taxon>Arthropoda</taxon>
        <taxon>Crustacea</taxon>
        <taxon>Multicrustacea</taxon>
        <taxon>Malacostraca</taxon>
        <taxon>Eumalacostraca</taxon>
        <taxon>Eucarida</taxon>
        <taxon>Decapoda</taxon>
        <taxon>Pleocyemata</taxon>
        <taxon>Brachyura</taxon>
        <taxon>Eubrachyura</taxon>
        <taxon>Majoidea</taxon>
        <taxon>Majidae</taxon>
        <taxon>Chionoecetes</taxon>
    </lineage>
</organism>
<dbReference type="EMBL" id="JACEEZ010024578">
    <property type="protein sequence ID" value="KAG0710030.1"/>
    <property type="molecule type" value="Genomic_DNA"/>
</dbReference>
<feature type="compositionally biased region" description="Acidic residues" evidence="1">
    <location>
        <begin position="12"/>
        <end position="24"/>
    </location>
</feature>